<feature type="compositionally biased region" description="Polar residues" evidence="1">
    <location>
        <begin position="47"/>
        <end position="58"/>
    </location>
</feature>
<dbReference type="AlphaFoldDB" id="A0A6G1IS97"/>
<evidence type="ECO:0000313" key="3">
    <source>
        <dbReference type="Proteomes" id="UP000799291"/>
    </source>
</evidence>
<organism evidence="2 3">
    <name type="scientific">Lentithecium fluviatile CBS 122367</name>
    <dbReference type="NCBI Taxonomy" id="1168545"/>
    <lineage>
        <taxon>Eukaryota</taxon>
        <taxon>Fungi</taxon>
        <taxon>Dikarya</taxon>
        <taxon>Ascomycota</taxon>
        <taxon>Pezizomycotina</taxon>
        <taxon>Dothideomycetes</taxon>
        <taxon>Pleosporomycetidae</taxon>
        <taxon>Pleosporales</taxon>
        <taxon>Massarineae</taxon>
        <taxon>Lentitheciaceae</taxon>
        <taxon>Lentithecium</taxon>
    </lineage>
</organism>
<proteinExistence type="predicted"/>
<protein>
    <submittedName>
        <fullName evidence="2">Uncharacterized protein</fullName>
    </submittedName>
</protein>
<name>A0A6G1IS97_9PLEO</name>
<gene>
    <name evidence="2" type="ORF">K458DRAFT_88128</name>
</gene>
<keyword evidence="3" id="KW-1185">Reference proteome</keyword>
<dbReference type="Proteomes" id="UP000799291">
    <property type="component" value="Unassembled WGS sequence"/>
</dbReference>
<evidence type="ECO:0000256" key="1">
    <source>
        <dbReference type="SAM" id="MobiDB-lite"/>
    </source>
</evidence>
<dbReference type="EMBL" id="MU005594">
    <property type="protein sequence ID" value="KAF2680821.1"/>
    <property type="molecule type" value="Genomic_DNA"/>
</dbReference>
<sequence>MKDFWNPHPGPSKLLGRRSQRNQQRYQAATVQTPLSIEPPARKRSLNRSASERSSTIVQSRTIYDRRVASRPYSTLSAAGTTKAHRQAHPPKESWIFLESSEDPSTSTKFSFRTFNSLSQHCCDTNASASHSHRRGHESATKTHILR</sequence>
<evidence type="ECO:0000313" key="2">
    <source>
        <dbReference type="EMBL" id="KAF2680821.1"/>
    </source>
</evidence>
<feature type="region of interest" description="Disordered" evidence="1">
    <location>
        <begin position="126"/>
        <end position="147"/>
    </location>
</feature>
<accession>A0A6G1IS97</accession>
<reference evidence="2" key="1">
    <citation type="journal article" date="2020" name="Stud. Mycol.">
        <title>101 Dothideomycetes genomes: a test case for predicting lifestyles and emergence of pathogens.</title>
        <authorList>
            <person name="Haridas S."/>
            <person name="Albert R."/>
            <person name="Binder M."/>
            <person name="Bloem J."/>
            <person name="Labutti K."/>
            <person name="Salamov A."/>
            <person name="Andreopoulos B."/>
            <person name="Baker S."/>
            <person name="Barry K."/>
            <person name="Bills G."/>
            <person name="Bluhm B."/>
            <person name="Cannon C."/>
            <person name="Castanera R."/>
            <person name="Culley D."/>
            <person name="Daum C."/>
            <person name="Ezra D."/>
            <person name="Gonzalez J."/>
            <person name="Henrissat B."/>
            <person name="Kuo A."/>
            <person name="Liang C."/>
            <person name="Lipzen A."/>
            <person name="Lutzoni F."/>
            <person name="Magnuson J."/>
            <person name="Mondo S."/>
            <person name="Nolan M."/>
            <person name="Ohm R."/>
            <person name="Pangilinan J."/>
            <person name="Park H.-J."/>
            <person name="Ramirez L."/>
            <person name="Alfaro M."/>
            <person name="Sun H."/>
            <person name="Tritt A."/>
            <person name="Yoshinaga Y."/>
            <person name="Zwiers L.-H."/>
            <person name="Turgeon B."/>
            <person name="Goodwin S."/>
            <person name="Spatafora J."/>
            <person name="Crous P."/>
            <person name="Grigoriev I."/>
        </authorList>
    </citation>
    <scope>NUCLEOTIDE SEQUENCE</scope>
    <source>
        <strain evidence="2">CBS 122367</strain>
    </source>
</reference>
<feature type="compositionally biased region" description="Polar residues" evidence="1">
    <location>
        <begin position="21"/>
        <end position="35"/>
    </location>
</feature>
<feature type="region of interest" description="Disordered" evidence="1">
    <location>
        <begin position="1"/>
        <end position="58"/>
    </location>
</feature>